<proteinExistence type="inferred from homology"/>
<dbReference type="NCBIfam" id="NF009150">
    <property type="entry name" value="PRK12497.1-3"/>
    <property type="match status" value="1"/>
</dbReference>
<reference evidence="3 4" key="1">
    <citation type="submission" date="2006-09" db="EMBL/GenBank/DDBJ databases">
        <authorList>
            <person name="Emerson D."/>
            <person name="Ferriera S."/>
            <person name="Johnson J."/>
            <person name="Kravitz S."/>
            <person name="Halpern A."/>
            <person name="Remington K."/>
            <person name="Beeson K."/>
            <person name="Tran B."/>
            <person name="Rogers Y.-H."/>
            <person name="Friedman R."/>
            <person name="Venter J.C."/>
        </authorList>
    </citation>
    <scope>NUCLEOTIDE SEQUENCE [LARGE SCALE GENOMIC DNA]</scope>
    <source>
        <strain evidence="3 4">PV-1</strain>
    </source>
</reference>
<evidence type="ECO:0000313" key="3">
    <source>
        <dbReference type="EMBL" id="EAU54812.1"/>
    </source>
</evidence>
<dbReference type="PANTHER" id="PTHR34039:SF1">
    <property type="entry name" value="UPF0102 PROTEIN YRAN"/>
    <property type="match status" value="1"/>
</dbReference>
<gene>
    <name evidence="3" type="ORF">SPV1_08963</name>
</gene>
<dbReference type="InterPro" id="IPR003509">
    <property type="entry name" value="UPF0102_YraN-like"/>
</dbReference>
<evidence type="ECO:0000256" key="1">
    <source>
        <dbReference type="ARBA" id="ARBA00006738"/>
    </source>
</evidence>
<dbReference type="Pfam" id="PF02021">
    <property type="entry name" value="UPF0102"/>
    <property type="match status" value="1"/>
</dbReference>
<comment type="caution">
    <text evidence="3">The sequence shown here is derived from an EMBL/GenBank/DDBJ whole genome shotgun (WGS) entry which is preliminary data.</text>
</comment>
<dbReference type="SUPFAM" id="SSF52980">
    <property type="entry name" value="Restriction endonuclease-like"/>
    <property type="match status" value="1"/>
</dbReference>
<dbReference type="HAMAP" id="MF_00048">
    <property type="entry name" value="UPF0102"/>
    <property type="match status" value="1"/>
</dbReference>
<protein>
    <recommendedName>
        <fullName evidence="2">UPF0102 protein SPV1_08963</fullName>
    </recommendedName>
</protein>
<dbReference type="AlphaFoldDB" id="Q0F072"/>
<dbReference type="RefSeq" id="WP_009849313.1">
    <property type="nucleotide sequence ID" value="NZ_DS022294.1"/>
</dbReference>
<evidence type="ECO:0000256" key="2">
    <source>
        <dbReference type="HAMAP-Rule" id="MF_00048"/>
    </source>
</evidence>
<accession>Q0F072</accession>
<name>Q0F072_9PROT</name>
<dbReference type="NCBIfam" id="TIGR00252">
    <property type="entry name" value="YraN family protein"/>
    <property type="match status" value="1"/>
</dbReference>
<dbReference type="OrthoDB" id="9794876at2"/>
<evidence type="ECO:0000313" key="4">
    <source>
        <dbReference type="Proteomes" id="UP000005297"/>
    </source>
</evidence>
<dbReference type="FunCoup" id="Q0F072">
    <property type="interactions" value="278"/>
</dbReference>
<sequence>MSTRDGNIGESEASRYLQHHGYRILDRNARLGRGELDIVALSGEIVVFVEVKAHHNRESALLAVHEDKCARLKSAAQMWLALHPRYASLQCRFDLIIITPRVGLTAWLGSCIEHMEDIIR</sequence>
<dbReference type="eggNOG" id="COG0792">
    <property type="taxonomic scope" value="Bacteria"/>
</dbReference>
<dbReference type="InterPro" id="IPR011335">
    <property type="entry name" value="Restrct_endonuc-II-like"/>
</dbReference>
<dbReference type="Proteomes" id="UP000005297">
    <property type="component" value="Unassembled WGS sequence"/>
</dbReference>
<dbReference type="InterPro" id="IPR011856">
    <property type="entry name" value="tRNA_endonuc-like_dom_sf"/>
</dbReference>
<dbReference type="STRING" id="314344.AL013_12665"/>
<dbReference type="EMBL" id="AATS01000005">
    <property type="protein sequence ID" value="EAU54812.1"/>
    <property type="molecule type" value="Genomic_DNA"/>
</dbReference>
<dbReference type="GO" id="GO:0003676">
    <property type="term" value="F:nucleic acid binding"/>
    <property type="evidence" value="ECO:0007669"/>
    <property type="project" value="InterPro"/>
</dbReference>
<dbReference type="PANTHER" id="PTHR34039">
    <property type="entry name" value="UPF0102 PROTEIN YRAN"/>
    <property type="match status" value="1"/>
</dbReference>
<dbReference type="CDD" id="cd20736">
    <property type="entry name" value="PoNe_Nuclease"/>
    <property type="match status" value="1"/>
</dbReference>
<dbReference type="Gene3D" id="3.40.1350.10">
    <property type="match status" value="1"/>
</dbReference>
<dbReference type="HOGENOM" id="CLU_115353_2_1_0"/>
<dbReference type="InParanoid" id="Q0F072"/>
<comment type="similarity">
    <text evidence="1 2">Belongs to the UPF0102 family.</text>
</comment>
<keyword evidence="4" id="KW-1185">Reference proteome</keyword>
<organism evidence="3 4">
    <name type="scientific">Mariprofundus ferrooxydans PV-1</name>
    <dbReference type="NCBI Taxonomy" id="314345"/>
    <lineage>
        <taxon>Bacteria</taxon>
        <taxon>Pseudomonadati</taxon>
        <taxon>Pseudomonadota</taxon>
        <taxon>Candidatius Mariprofundia</taxon>
        <taxon>Mariprofundales</taxon>
        <taxon>Mariprofundaceae</taxon>
        <taxon>Mariprofundus</taxon>
    </lineage>
</organism>